<feature type="domain" description="RRM" evidence="7">
    <location>
        <begin position="245"/>
        <end position="317"/>
    </location>
</feature>
<dbReference type="Proteomes" id="UP000014500">
    <property type="component" value="Unassembled WGS sequence"/>
</dbReference>
<feature type="compositionally biased region" description="Pro residues" evidence="6">
    <location>
        <begin position="56"/>
        <end position="68"/>
    </location>
</feature>
<evidence type="ECO:0000256" key="3">
    <source>
        <dbReference type="ARBA" id="ARBA00022737"/>
    </source>
</evidence>
<feature type="compositionally biased region" description="Polar residues" evidence="6">
    <location>
        <begin position="360"/>
        <end position="370"/>
    </location>
</feature>
<feature type="domain" description="RRM" evidence="7">
    <location>
        <begin position="150"/>
        <end position="232"/>
    </location>
</feature>
<dbReference type="SUPFAM" id="SSF54768">
    <property type="entry name" value="dsRNA-binding domain-like"/>
    <property type="match status" value="1"/>
</dbReference>
<keyword evidence="9" id="KW-1185">Reference proteome</keyword>
<dbReference type="NCBIfam" id="TIGR01648">
    <property type="entry name" value="hnRNP-R-Q"/>
    <property type="match status" value="1"/>
</dbReference>
<reference evidence="9" key="1">
    <citation type="submission" date="2011-05" db="EMBL/GenBank/DDBJ databases">
        <authorList>
            <person name="Richards S.R."/>
            <person name="Qu J."/>
            <person name="Jiang H."/>
            <person name="Jhangiani S.N."/>
            <person name="Agravi P."/>
            <person name="Goodspeed R."/>
            <person name="Gross S."/>
            <person name="Mandapat C."/>
            <person name="Jackson L."/>
            <person name="Mathew T."/>
            <person name="Pu L."/>
            <person name="Thornton R."/>
            <person name="Saada N."/>
            <person name="Wilczek-Boney K.B."/>
            <person name="Lee S."/>
            <person name="Kovar C."/>
            <person name="Wu Y."/>
            <person name="Scherer S.E."/>
            <person name="Worley K.C."/>
            <person name="Muzny D.M."/>
            <person name="Gibbs R."/>
        </authorList>
    </citation>
    <scope>NUCLEOTIDE SEQUENCE</scope>
    <source>
        <strain evidence="9">Brora</strain>
    </source>
</reference>
<name>T1J1J1_STRMM</name>
<evidence type="ECO:0000256" key="5">
    <source>
        <dbReference type="PROSITE-ProRule" id="PRU00176"/>
    </source>
</evidence>
<dbReference type="GO" id="GO:0005737">
    <property type="term" value="C:cytoplasm"/>
    <property type="evidence" value="ECO:0007669"/>
    <property type="project" value="UniProtKB-SubCell"/>
</dbReference>
<organism evidence="8 9">
    <name type="scientific">Strigamia maritima</name>
    <name type="common">European centipede</name>
    <name type="synonym">Geophilus maritimus</name>
    <dbReference type="NCBI Taxonomy" id="126957"/>
    <lineage>
        <taxon>Eukaryota</taxon>
        <taxon>Metazoa</taxon>
        <taxon>Ecdysozoa</taxon>
        <taxon>Arthropoda</taxon>
        <taxon>Myriapoda</taxon>
        <taxon>Chilopoda</taxon>
        <taxon>Pleurostigmophora</taxon>
        <taxon>Geophilomorpha</taxon>
        <taxon>Linotaeniidae</taxon>
        <taxon>Strigamia</taxon>
    </lineage>
</organism>
<comment type="subcellular location">
    <subcellularLocation>
        <location evidence="1">Cytoplasm</location>
    </subcellularLocation>
</comment>
<evidence type="ECO:0000259" key="7">
    <source>
        <dbReference type="PROSITE" id="PS50102"/>
    </source>
</evidence>
<reference evidence="8" key="2">
    <citation type="submission" date="2015-02" db="UniProtKB">
        <authorList>
            <consortium name="EnsemblMetazoa"/>
        </authorList>
    </citation>
    <scope>IDENTIFICATION</scope>
</reference>
<evidence type="ECO:0000256" key="2">
    <source>
        <dbReference type="ARBA" id="ARBA00022490"/>
    </source>
</evidence>
<dbReference type="FunFam" id="3.30.70.330:FF:000022">
    <property type="entry name" value="APOBEC1 complementation factor isoform X1"/>
    <property type="match status" value="1"/>
</dbReference>
<dbReference type="SUPFAM" id="SSF54928">
    <property type="entry name" value="RNA-binding domain, RBD"/>
    <property type="match status" value="3"/>
</dbReference>
<keyword evidence="4 5" id="KW-0694">RNA-binding</keyword>
<keyword evidence="3" id="KW-0677">Repeat</keyword>
<dbReference type="InterPro" id="IPR012677">
    <property type="entry name" value="Nucleotide-bd_a/b_plait_sf"/>
</dbReference>
<dbReference type="Pfam" id="PF14709">
    <property type="entry name" value="DND1_DSRM"/>
    <property type="match status" value="1"/>
</dbReference>
<evidence type="ECO:0000256" key="4">
    <source>
        <dbReference type="ARBA" id="ARBA00022884"/>
    </source>
</evidence>
<dbReference type="GO" id="GO:0003723">
    <property type="term" value="F:RNA binding"/>
    <property type="evidence" value="ECO:0007669"/>
    <property type="project" value="UniProtKB-UniRule"/>
</dbReference>
<dbReference type="InterPro" id="IPR006535">
    <property type="entry name" value="HnRNP_R/Q_splicing_fac"/>
</dbReference>
<dbReference type="CDD" id="cd12249">
    <property type="entry name" value="RRM1_hnRNPR_like"/>
    <property type="match status" value="1"/>
</dbReference>
<dbReference type="Gene3D" id="3.30.70.330">
    <property type="match status" value="3"/>
</dbReference>
<feature type="region of interest" description="Disordered" evidence="6">
    <location>
        <begin position="49"/>
        <end position="68"/>
    </location>
</feature>
<evidence type="ECO:0000256" key="6">
    <source>
        <dbReference type="SAM" id="MobiDB-lite"/>
    </source>
</evidence>
<protein>
    <recommendedName>
        <fullName evidence="7">RRM domain-containing protein</fullName>
    </recommendedName>
</protein>
<dbReference type="HOGENOM" id="CLU_022960_5_0_1"/>
<dbReference type="PhylomeDB" id="T1J1J1"/>
<proteinExistence type="predicted"/>
<dbReference type="eggNOG" id="KOG0117">
    <property type="taxonomic scope" value="Eukaryota"/>
</dbReference>
<sequence length="539" mass="60615">MTVDEFFVYSPNNMTDPGPSNNLPILNKSNEVALLNLMERTGYTIIQENGQRKYGGPPPDWQGQPPPKGSEVFVGKIPRDCFEDELVPVFEKIGKIYEFRLMMDFSGSNRGYAFVMYSHPAEAQKAVKQLNNFEIRKGKYLGVVKSVDNCRLFVGGIPKTKTKEEILAEMAKVTEGVVNVILYSSVTDKTKSRGFAFVEYENHRAAAMARRKLIPGKIQLWGHEIAVDWAEPEPEVDEDTMSKVTVLYIRNLMLNTTEDQIRDAFNEVCEGTVEKVKKLRDFAFVHFRTREDAENALEIKNETDLDGSIIEVTWAKPVDKGFSRYGGKGRSHSYANNIPQSVPFAQYEPVTSPYTPFSPTSIPQPTTRGNASGLHSPVRGRGRGAAGIRGGRGFAGGSNYMTRGYPGRRPTEFFPQYYDIQAGMELLPFNTLFIKNKTPLQKCAKKNNWGEPIYQALTTVQRDGGGDVQVYVYKVVIMPSFPVQYNAFQPQKLLRNADEAKQYAAEYVLNQLGVSIDTYEHGGYYDNAANYQVTAPQMY</sequence>
<dbReference type="CDD" id="cd12250">
    <property type="entry name" value="RRM2_hnRNPR_like"/>
    <property type="match status" value="1"/>
</dbReference>
<dbReference type="EnsemblMetazoa" id="SMAR007410-RA">
    <property type="protein sequence ID" value="SMAR007410-PA"/>
    <property type="gene ID" value="SMAR007410"/>
</dbReference>
<dbReference type="SMART" id="SM00360">
    <property type="entry name" value="RRM"/>
    <property type="match status" value="3"/>
</dbReference>
<dbReference type="EMBL" id="JH431789">
    <property type="status" value="NOT_ANNOTATED_CDS"/>
    <property type="molecule type" value="Genomic_DNA"/>
</dbReference>
<dbReference type="InterPro" id="IPR000504">
    <property type="entry name" value="RRM_dom"/>
</dbReference>
<dbReference type="FunFam" id="3.30.70.330:FF:000026">
    <property type="entry name" value="APOBEC1 complementation factor isoform X1"/>
    <property type="match status" value="1"/>
</dbReference>
<dbReference type="STRING" id="126957.T1J1J1"/>
<evidence type="ECO:0000313" key="9">
    <source>
        <dbReference type="Proteomes" id="UP000014500"/>
    </source>
</evidence>
<evidence type="ECO:0000313" key="8">
    <source>
        <dbReference type="EnsemblMetazoa" id="SMAR007410-PA"/>
    </source>
</evidence>
<evidence type="ECO:0000256" key="1">
    <source>
        <dbReference type="ARBA" id="ARBA00004496"/>
    </source>
</evidence>
<dbReference type="PROSITE" id="PS50102">
    <property type="entry name" value="RRM"/>
    <property type="match status" value="3"/>
</dbReference>
<feature type="region of interest" description="Disordered" evidence="6">
    <location>
        <begin position="360"/>
        <end position="389"/>
    </location>
</feature>
<feature type="domain" description="RRM" evidence="7">
    <location>
        <begin position="70"/>
        <end position="148"/>
    </location>
</feature>
<accession>T1J1J1</accession>
<dbReference type="Gene3D" id="3.30.160.20">
    <property type="match status" value="1"/>
</dbReference>
<dbReference type="Pfam" id="PF00076">
    <property type="entry name" value="RRM_1"/>
    <property type="match status" value="3"/>
</dbReference>
<keyword evidence="2" id="KW-0963">Cytoplasm</keyword>
<dbReference type="OMA" id="TIANIKM"/>
<dbReference type="PANTHER" id="PTHR21245">
    <property type="entry name" value="HETEROGENEOUS NUCLEAR RIBONUCLEOPROTEIN"/>
    <property type="match status" value="1"/>
</dbReference>
<dbReference type="AlphaFoldDB" id="T1J1J1"/>
<dbReference type="InterPro" id="IPR035979">
    <property type="entry name" value="RBD_domain_sf"/>
</dbReference>